<dbReference type="InterPro" id="IPR025110">
    <property type="entry name" value="AMP-bd_C"/>
</dbReference>
<dbReference type="PROSITE" id="PS00455">
    <property type="entry name" value="AMP_BINDING"/>
    <property type="match status" value="1"/>
</dbReference>
<dbReference type="Gene3D" id="3.30.300.30">
    <property type="match status" value="1"/>
</dbReference>
<evidence type="ECO:0000259" key="3">
    <source>
        <dbReference type="Pfam" id="PF13193"/>
    </source>
</evidence>
<comment type="caution">
    <text evidence="4">The sequence shown here is derived from an EMBL/GenBank/DDBJ whole genome shotgun (WGS) entry which is preliminary data.</text>
</comment>
<dbReference type="InterPro" id="IPR042099">
    <property type="entry name" value="ANL_N_sf"/>
</dbReference>
<dbReference type="Proteomes" id="UP001597478">
    <property type="component" value="Unassembled WGS sequence"/>
</dbReference>
<dbReference type="SUPFAM" id="SSF56801">
    <property type="entry name" value="Acetyl-CoA synthetase-like"/>
    <property type="match status" value="1"/>
</dbReference>
<dbReference type="Pfam" id="PF00501">
    <property type="entry name" value="AMP-binding"/>
    <property type="match status" value="1"/>
</dbReference>
<keyword evidence="5" id="KW-1185">Reference proteome</keyword>
<name>A0ABW5W886_9PSEU</name>
<dbReference type="NCBIfam" id="NF004837">
    <property type="entry name" value="PRK06187.1"/>
    <property type="match status" value="1"/>
</dbReference>
<evidence type="ECO:0000313" key="4">
    <source>
        <dbReference type="EMBL" id="MFD2799740.1"/>
    </source>
</evidence>
<dbReference type="InterPro" id="IPR050237">
    <property type="entry name" value="ATP-dep_AMP-bd_enzyme"/>
</dbReference>
<organism evidence="4 5">
    <name type="scientific">Prauserella oleivorans</name>
    <dbReference type="NCBI Taxonomy" id="1478153"/>
    <lineage>
        <taxon>Bacteria</taxon>
        <taxon>Bacillati</taxon>
        <taxon>Actinomycetota</taxon>
        <taxon>Actinomycetes</taxon>
        <taxon>Pseudonocardiales</taxon>
        <taxon>Pseudonocardiaceae</taxon>
        <taxon>Prauserella</taxon>
    </lineage>
</organism>
<feature type="compositionally biased region" description="Polar residues" evidence="1">
    <location>
        <begin position="506"/>
        <end position="517"/>
    </location>
</feature>
<feature type="region of interest" description="Disordered" evidence="1">
    <location>
        <begin position="498"/>
        <end position="517"/>
    </location>
</feature>
<keyword evidence="4" id="KW-0436">Ligase</keyword>
<accession>A0ABW5W886</accession>
<proteinExistence type="predicted"/>
<feature type="domain" description="AMP-dependent synthetase/ligase" evidence="2">
    <location>
        <begin position="12"/>
        <end position="366"/>
    </location>
</feature>
<gene>
    <name evidence="4" type="ORF">ACFS2C_10085</name>
</gene>
<dbReference type="GO" id="GO:0016874">
    <property type="term" value="F:ligase activity"/>
    <property type="evidence" value="ECO:0007669"/>
    <property type="project" value="UniProtKB-KW"/>
</dbReference>
<dbReference type="CDD" id="cd17631">
    <property type="entry name" value="FACL_FadD13-like"/>
    <property type="match status" value="1"/>
</dbReference>
<dbReference type="Pfam" id="PF13193">
    <property type="entry name" value="AMP-binding_C"/>
    <property type="match status" value="1"/>
</dbReference>
<dbReference type="PANTHER" id="PTHR43767">
    <property type="entry name" value="LONG-CHAIN-FATTY-ACID--COA LIGASE"/>
    <property type="match status" value="1"/>
</dbReference>
<sequence length="517" mass="55159">MRNNGIGSWPRRCARRNPGRAAIVHGDRTLTYREFAARVTRAANGLRKLGVGRGDRVAYVGANHPAFLEAFFAAGTLGAVFVPLNMRLAGREIAALAGDCGAAVLVHDTGRAAHAGEASAASGVRTLQVGTEPGEDEWNAFVDAGEDTAIDEDVSLDDPCLIMYTSGTTGMPKGAVLTHGNLTWNAMDVVVDVDLRSDEVSLVVAPLFHAAALSMNCLPIMLKGGTVVLVDAFDPERTLDIVQRYRITHLHGVPTIFEALTRPQRWPETDLSSVRRASSGGSAAPLTLIRTYLDRGIAFSQGYGMTETGPGALYLPPTRAADKVGAVGRPHFFVDVRVVDAEGRDVGPGEVGEVLVQGPNVMSGYWNRPDATEASFAGGKWFRSGDLATVDDDGDVSIVDRIKDMYISGGENVYPAEVEQILHGHPAVRDCAVIGVPDPTWGEVGRALIVPATAEPPSADDIIGYATERLAKFKVPKSVVFVSELPRNPSGKLLKNRLRDRYPLSATPTSTLGKDNS</sequence>
<dbReference type="EMBL" id="JBHUOF010000012">
    <property type="protein sequence ID" value="MFD2799740.1"/>
    <property type="molecule type" value="Genomic_DNA"/>
</dbReference>
<evidence type="ECO:0000259" key="2">
    <source>
        <dbReference type="Pfam" id="PF00501"/>
    </source>
</evidence>
<feature type="domain" description="AMP-binding enzyme C-terminal" evidence="3">
    <location>
        <begin position="417"/>
        <end position="492"/>
    </location>
</feature>
<dbReference type="InterPro" id="IPR045851">
    <property type="entry name" value="AMP-bd_C_sf"/>
</dbReference>
<reference evidence="5" key="1">
    <citation type="journal article" date="2019" name="Int. J. Syst. Evol. Microbiol.">
        <title>The Global Catalogue of Microorganisms (GCM) 10K type strain sequencing project: providing services to taxonomists for standard genome sequencing and annotation.</title>
        <authorList>
            <consortium name="The Broad Institute Genomics Platform"/>
            <consortium name="The Broad Institute Genome Sequencing Center for Infectious Disease"/>
            <person name="Wu L."/>
            <person name="Ma J."/>
        </authorList>
    </citation>
    <scope>NUCLEOTIDE SEQUENCE [LARGE SCALE GENOMIC DNA]</scope>
    <source>
        <strain evidence="5">IBRC-M 10906</strain>
    </source>
</reference>
<protein>
    <submittedName>
        <fullName evidence="4">Long-chain fatty acid--CoA ligase</fullName>
    </submittedName>
</protein>
<evidence type="ECO:0000256" key="1">
    <source>
        <dbReference type="SAM" id="MobiDB-lite"/>
    </source>
</evidence>
<dbReference type="RefSeq" id="WP_377391771.1">
    <property type="nucleotide sequence ID" value="NZ_JBHSAN010000027.1"/>
</dbReference>
<dbReference type="Gene3D" id="3.40.50.12780">
    <property type="entry name" value="N-terminal domain of ligase-like"/>
    <property type="match status" value="1"/>
</dbReference>
<evidence type="ECO:0000313" key="5">
    <source>
        <dbReference type="Proteomes" id="UP001597478"/>
    </source>
</evidence>
<dbReference type="InterPro" id="IPR000873">
    <property type="entry name" value="AMP-dep_synth/lig_dom"/>
</dbReference>
<dbReference type="PANTHER" id="PTHR43767:SF1">
    <property type="entry name" value="NONRIBOSOMAL PEPTIDE SYNTHASE PES1 (EUROFUNG)-RELATED"/>
    <property type="match status" value="1"/>
</dbReference>
<dbReference type="InterPro" id="IPR020845">
    <property type="entry name" value="AMP-binding_CS"/>
</dbReference>